<sequence length="84" mass="9264">MMSDSIAEIEAAKATALADYPGLADALAAWTAMMWPERAGQQTAYFLTHHEMPFIIAFMKGWAACLRNRRLPSPPAVEEVAPAW</sequence>
<name>A0A0F9P1E4_9ZZZZ</name>
<gene>
    <name evidence="1" type="ORF">LCGC14_1270330</name>
</gene>
<dbReference type="AlphaFoldDB" id="A0A0F9P1E4"/>
<dbReference type="EMBL" id="LAZR01007121">
    <property type="protein sequence ID" value="KKM87302.1"/>
    <property type="molecule type" value="Genomic_DNA"/>
</dbReference>
<organism evidence="1">
    <name type="scientific">marine sediment metagenome</name>
    <dbReference type="NCBI Taxonomy" id="412755"/>
    <lineage>
        <taxon>unclassified sequences</taxon>
        <taxon>metagenomes</taxon>
        <taxon>ecological metagenomes</taxon>
    </lineage>
</organism>
<evidence type="ECO:0000313" key="1">
    <source>
        <dbReference type="EMBL" id="KKM87302.1"/>
    </source>
</evidence>
<proteinExistence type="predicted"/>
<protein>
    <submittedName>
        <fullName evidence="1">Uncharacterized protein</fullName>
    </submittedName>
</protein>
<comment type="caution">
    <text evidence="1">The sequence shown here is derived from an EMBL/GenBank/DDBJ whole genome shotgun (WGS) entry which is preliminary data.</text>
</comment>
<accession>A0A0F9P1E4</accession>
<reference evidence="1" key="1">
    <citation type="journal article" date="2015" name="Nature">
        <title>Complex archaea that bridge the gap between prokaryotes and eukaryotes.</title>
        <authorList>
            <person name="Spang A."/>
            <person name="Saw J.H."/>
            <person name="Jorgensen S.L."/>
            <person name="Zaremba-Niedzwiedzka K."/>
            <person name="Martijn J."/>
            <person name="Lind A.E."/>
            <person name="van Eijk R."/>
            <person name="Schleper C."/>
            <person name="Guy L."/>
            <person name="Ettema T.J."/>
        </authorList>
    </citation>
    <scope>NUCLEOTIDE SEQUENCE</scope>
</reference>